<evidence type="ECO:0000313" key="1">
    <source>
        <dbReference type="EMBL" id="ACN53051.1"/>
    </source>
</evidence>
<geneLocation type="plasmid" evidence="1 2">
    <name>VS116_lp28-3</name>
</geneLocation>
<evidence type="ECO:0000313" key="2">
    <source>
        <dbReference type="Proteomes" id="UP000006163"/>
    </source>
</evidence>
<organism evidence="1 2">
    <name type="scientific">Borreliella valaisiana VS116</name>
    <dbReference type="NCBI Taxonomy" id="445987"/>
    <lineage>
        <taxon>Bacteria</taxon>
        <taxon>Pseudomonadati</taxon>
        <taxon>Spirochaetota</taxon>
        <taxon>Spirochaetia</taxon>
        <taxon>Spirochaetales</taxon>
        <taxon>Borreliaceae</taxon>
        <taxon>Borreliella</taxon>
    </lineage>
</organism>
<gene>
    <name evidence="1" type="ORF">BVAVS116_H0061</name>
</gene>
<dbReference type="Proteomes" id="UP000006163">
    <property type="component" value="Plasmid VS116_lp28-3"/>
</dbReference>
<dbReference type="AlphaFoldDB" id="C0R9B8"/>
<proteinExistence type="predicted"/>
<keyword evidence="1" id="KW-0614">Plasmid</keyword>
<dbReference type="EMBL" id="CP001440">
    <property type="protein sequence ID" value="ACN53051.1"/>
    <property type="molecule type" value="Genomic_DNA"/>
</dbReference>
<dbReference type="HOGENOM" id="CLU_3077411_0_0_12"/>
<keyword evidence="2" id="KW-1185">Reference proteome</keyword>
<accession>C0R9B8</accession>
<protein>
    <submittedName>
        <fullName evidence="1">Uncharacterized protein</fullName>
    </submittedName>
</protein>
<sequence length="52" mass="6387">MKGKNIHLNQFFFKEKQNKLREILSNTQKELEKKWIQYRTTENKCSKNICIL</sequence>
<reference evidence="1 2" key="1">
    <citation type="journal article" date="2012" name="J. Bacteriol.">
        <title>Whole-Genome Sequences of Borrelia bissettii, Borrelia valaisiana, and Borrelia spielmanii.</title>
        <authorList>
            <person name="Schutzer S.E."/>
            <person name="Fraser-Liggett C.M."/>
            <person name="Qiu W.G."/>
            <person name="Kraiczy P."/>
            <person name="Mongodin E.F."/>
            <person name="Dunn J.J."/>
            <person name="Luft B.J."/>
            <person name="Casjens S.R."/>
        </authorList>
    </citation>
    <scope>NUCLEOTIDE SEQUENCE [LARGE SCALE GENOMIC DNA]</scope>
    <source>
        <strain evidence="1 2">VS116</strain>
        <plasmid evidence="1">VS116_lp28-3</plasmid>
    </source>
</reference>
<name>C0R9B8_BORVA</name>